<keyword evidence="2" id="KW-1185">Reference proteome</keyword>
<dbReference type="OrthoDB" id="8476775at2"/>
<comment type="caution">
    <text evidence="1">The sequence shown here is derived from an EMBL/GenBank/DDBJ whole genome shotgun (WGS) entry which is preliminary data.</text>
</comment>
<evidence type="ECO:0000313" key="2">
    <source>
        <dbReference type="Proteomes" id="UP000234479"/>
    </source>
</evidence>
<dbReference type="RefSeq" id="WP_101719146.1">
    <property type="nucleotide sequence ID" value="NZ_PJRS01000034.1"/>
</dbReference>
<organism evidence="1 2">
    <name type="scientific">Caulobacter zeae</name>
    <dbReference type="NCBI Taxonomy" id="2055137"/>
    <lineage>
        <taxon>Bacteria</taxon>
        <taxon>Pseudomonadati</taxon>
        <taxon>Pseudomonadota</taxon>
        <taxon>Alphaproteobacteria</taxon>
        <taxon>Caulobacterales</taxon>
        <taxon>Caulobacteraceae</taxon>
        <taxon>Caulobacter</taxon>
    </lineage>
</organism>
<reference evidence="1 2" key="1">
    <citation type="submission" date="2017-12" db="EMBL/GenBank/DDBJ databases">
        <title>The genome sequence of Caulobacter sp. 410.</title>
        <authorList>
            <person name="Gao J."/>
            <person name="Mao X."/>
            <person name="Sun J."/>
        </authorList>
    </citation>
    <scope>NUCLEOTIDE SEQUENCE [LARGE SCALE GENOMIC DNA]</scope>
    <source>
        <strain evidence="1 2">410</strain>
    </source>
</reference>
<gene>
    <name evidence="1" type="ORF">SGCZBJ_16820</name>
</gene>
<accession>A0A2N5DAD8</accession>
<dbReference type="EMBL" id="PJRS01000034">
    <property type="protein sequence ID" value="PLR23017.1"/>
    <property type="molecule type" value="Genomic_DNA"/>
</dbReference>
<proteinExistence type="predicted"/>
<protein>
    <submittedName>
        <fullName evidence="1">Uncharacterized protein</fullName>
    </submittedName>
</protein>
<dbReference type="Proteomes" id="UP000234479">
    <property type="component" value="Unassembled WGS sequence"/>
</dbReference>
<name>A0A2N5DAD8_9CAUL</name>
<evidence type="ECO:0000313" key="1">
    <source>
        <dbReference type="EMBL" id="PLR23017.1"/>
    </source>
</evidence>
<sequence>MKSHPNHGPQGADAMLGSQNLASEQALLRAIAKRLSNSDAELSTTEEASFGAFVGKWGYGGTDYTGFPAAPGGDVNGWNSLLRTNWFNGRFMTAEALRRQDAYFDYRARLDAQALMPGVAWGLGLTAEGINATDYHAEGPRQGGVSTETPITLHAGLAFDMIGRPLLVPTKFTFKLDQLIALQKAKPRRVVGAGAQFAPCVCLAPDPGGPTGGSQALQPGPYLLIIEAAEQPSGDAKVYGTVCGDGPPSTCQSDAWQGGFGLSLVRFPVDVPEDDTVRSPWDLRGVLSSYFFDVFEHSLIHRWDPPFATDDGFCQGTGPGRRDTAAVALAMVYLGEDGTALWIDPWIPRRGIVSTPAETAHRTTFGAPPRAAAWARIHQFQCMLADSLAVLPQTREGHLADYDLLRRGFRHIPPIGFLPIDPDYAARQVASDDPNTGNSALDKVLAAGGTKAGMVSGYIASALSQAKTYFRTTNVATYGVVALHDDDILEDLSNVFDKDPVQLDRPPALNPIIAQLVEMLRGAAGGKAGAKGGNGLIDLITAFFTIGLDDLVNRRIEIVKLMVPLQGLVRKHPILGVVAEDAQDQAADWGAVASPLLAAMELAGIRQGRTGPEMLPRHFVVYVKQRLVLLDALFMLLEMFQFMIDLALQAYATPEKELDPTTGVGGAPAAVAAPAQYMTTYSMRMAYKAQPQEKQVMADAILEHPDIQAIMSRALPLSVPDLAVAGRAETFQAQVDAQDKALASTIRDPAQRRQAAVDRVADSYAAVYPGFQVVQMFAATRSADQTEAMVQQIGQGAKTAEALAVAPAQTTEDAVLAEGTPVFANADAAQLYAKLRDATGEKTVQQLAPSVKSELTVGEILSRSPEEATALLGGAQNYARFRTAYAAQAKRSLEVSQGLAVAAPAGVSDKLKTALTGAKGDLAKAVKTVRTEVGDNAAAKAYLDHASTVATMLGTSKAASATRFFVKRG</sequence>
<dbReference type="AlphaFoldDB" id="A0A2N5DAD8"/>